<dbReference type="GO" id="GO:0046872">
    <property type="term" value="F:metal ion binding"/>
    <property type="evidence" value="ECO:0007669"/>
    <property type="project" value="UniProtKB-KW"/>
</dbReference>
<proteinExistence type="inferred from homology"/>
<evidence type="ECO:0000256" key="17">
    <source>
        <dbReference type="ARBA" id="ARBA00023211"/>
    </source>
</evidence>
<evidence type="ECO:0000313" key="25">
    <source>
        <dbReference type="EMBL" id="VDN98751.1"/>
    </source>
</evidence>
<dbReference type="InterPro" id="IPR007754">
    <property type="entry name" value="GlcNAc_II"/>
</dbReference>
<dbReference type="GO" id="GO:0000139">
    <property type="term" value="C:Golgi membrane"/>
    <property type="evidence" value="ECO:0007669"/>
    <property type="project" value="UniProtKB-SubCell"/>
</dbReference>
<name>A0A0R3T755_RODNA</name>
<keyword evidence="15 24" id="KW-1015">Disulfide bond</keyword>
<dbReference type="OrthoDB" id="6019616at2759"/>
<keyword evidence="13" id="KW-0333">Golgi apparatus</keyword>
<dbReference type="EC" id="2.4.1.143" evidence="5"/>
<feature type="disulfide bond" evidence="24">
    <location>
        <begin position="93"/>
        <end position="195"/>
    </location>
</feature>
<evidence type="ECO:0000256" key="4">
    <source>
        <dbReference type="ARBA" id="ARBA00011011"/>
    </source>
</evidence>
<dbReference type="Proteomes" id="UP000278807">
    <property type="component" value="Unassembled WGS sequence"/>
</dbReference>
<evidence type="ECO:0000256" key="21">
    <source>
        <dbReference type="ARBA" id="ARBA00032915"/>
    </source>
</evidence>
<protein>
    <recommendedName>
        <fullName evidence="6">Alpha-1,6-mannosyl-glycoprotein 2-beta-N-acetylglucosaminyltransferase</fullName>
        <ecNumber evidence="5">2.4.1.143</ecNumber>
    </recommendedName>
    <alternativeName>
        <fullName evidence="21">Beta-1,2-N-acetylglucosaminyltransferase II</fullName>
    </alternativeName>
    <alternativeName>
        <fullName evidence="20">GlcNAc-T II</fullName>
    </alternativeName>
    <alternativeName>
        <fullName evidence="19">Mannoside acetylglucosaminyltransferase 2</fullName>
    </alternativeName>
    <alternativeName>
        <fullName evidence="18">N-glycosyl-oligosaccharide-glycoprotein N-acetylglucosaminyltransferase II</fullName>
    </alternativeName>
</protein>
<dbReference type="STRING" id="102285.A0A0R3T755"/>
<dbReference type="GO" id="GO:0008455">
    <property type="term" value="F:alpha-1,6-mannosylglycoprotein 2-beta-N-acetylglucosaminyltransferase activity"/>
    <property type="evidence" value="ECO:0007669"/>
    <property type="project" value="UniProtKB-EC"/>
</dbReference>
<keyword evidence="9" id="KW-0812">Transmembrane</keyword>
<evidence type="ECO:0000256" key="23">
    <source>
        <dbReference type="PIRSR" id="PIRSR607754-2"/>
    </source>
</evidence>
<comment type="cofactor">
    <cofactor evidence="1 23">
        <name>Mn(2+)</name>
        <dbReference type="ChEBI" id="CHEBI:29035"/>
    </cofactor>
</comment>
<evidence type="ECO:0000256" key="8">
    <source>
        <dbReference type="ARBA" id="ARBA00022679"/>
    </source>
</evidence>
<evidence type="ECO:0000256" key="3">
    <source>
        <dbReference type="ARBA" id="ARBA00004922"/>
    </source>
</evidence>
<dbReference type="EMBL" id="UZAE01001544">
    <property type="protein sequence ID" value="VDN98751.1"/>
    <property type="molecule type" value="Genomic_DNA"/>
</dbReference>
<dbReference type="InterPro" id="IPR029044">
    <property type="entry name" value="Nucleotide-diphossugar_trans"/>
</dbReference>
<feature type="binding site" evidence="23">
    <location>
        <position position="20"/>
    </location>
    <ligand>
        <name>Mn(2+)</name>
        <dbReference type="ChEBI" id="CHEBI:29035"/>
    </ligand>
</feature>
<evidence type="ECO:0000256" key="15">
    <source>
        <dbReference type="ARBA" id="ARBA00023157"/>
    </source>
</evidence>
<organism evidence="27">
    <name type="scientific">Rodentolepis nana</name>
    <name type="common">Dwarf tapeworm</name>
    <name type="synonym">Hymenolepis nana</name>
    <dbReference type="NCBI Taxonomy" id="102285"/>
    <lineage>
        <taxon>Eukaryota</taxon>
        <taxon>Metazoa</taxon>
        <taxon>Spiralia</taxon>
        <taxon>Lophotrochozoa</taxon>
        <taxon>Platyhelminthes</taxon>
        <taxon>Cestoda</taxon>
        <taxon>Eucestoda</taxon>
        <taxon>Cyclophyllidea</taxon>
        <taxon>Hymenolepididae</taxon>
        <taxon>Rodentolepis</taxon>
    </lineage>
</organism>
<dbReference type="GO" id="GO:0006487">
    <property type="term" value="P:protein N-linked glycosylation"/>
    <property type="evidence" value="ECO:0007669"/>
    <property type="project" value="TreeGrafter"/>
</dbReference>
<dbReference type="WBParaSite" id="HNAJ_0000289301-mRNA-1">
    <property type="protein sequence ID" value="HNAJ_0000289301-mRNA-1"/>
    <property type="gene ID" value="HNAJ_0000289301"/>
</dbReference>
<dbReference type="AlphaFoldDB" id="A0A0R3T755"/>
<evidence type="ECO:0000256" key="14">
    <source>
        <dbReference type="ARBA" id="ARBA00023136"/>
    </source>
</evidence>
<evidence type="ECO:0000256" key="16">
    <source>
        <dbReference type="ARBA" id="ARBA00023180"/>
    </source>
</evidence>
<evidence type="ECO:0000256" key="6">
    <source>
        <dbReference type="ARBA" id="ARBA00014817"/>
    </source>
</evidence>
<keyword evidence="14" id="KW-0472">Membrane</keyword>
<keyword evidence="10 23" id="KW-0479">Metal-binding</keyword>
<evidence type="ECO:0000313" key="27">
    <source>
        <dbReference type="WBParaSite" id="HNAJ_0000289301-mRNA-1"/>
    </source>
</evidence>
<keyword evidence="17 23" id="KW-0464">Manganese</keyword>
<evidence type="ECO:0000256" key="11">
    <source>
        <dbReference type="ARBA" id="ARBA00022968"/>
    </source>
</evidence>
<dbReference type="GO" id="GO:0005795">
    <property type="term" value="C:Golgi stack"/>
    <property type="evidence" value="ECO:0007669"/>
    <property type="project" value="InterPro"/>
</dbReference>
<keyword evidence="8" id="KW-0808">Transferase</keyword>
<dbReference type="PANTHER" id="PTHR12871">
    <property type="entry name" value="BETA-1,2-N-ACETYLGLUCOSAMINYLTRANSFERASE II"/>
    <property type="match status" value="1"/>
</dbReference>
<sequence length="238" mass="27186">MNKFNASQNFPGWFILLEEDYIVLPDMLHVLSLTEQHIASFDIVALGSYEKSQSYNSPDYVYTSTWASPKHNIGMAFKRDLYDRVKSCFKTFCLYDDYNWDWSFSFIDRTCLKPRLRVLYFKNCGRVFHTGSCGLHSRGSNCDDVEASIKKVMDQTSSRLSQNLFPKSLSVSPFVVQIIPNPNGGWGDPRDLGLCLAILSNRWKPLDELLPSETVKSRRLDIFEPLIPGISDSESSVL</sequence>
<evidence type="ECO:0000256" key="5">
    <source>
        <dbReference type="ARBA" id="ARBA00012613"/>
    </source>
</evidence>
<evidence type="ECO:0000256" key="12">
    <source>
        <dbReference type="ARBA" id="ARBA00022989"/>
    </source>
</evidence>
<comment type="subcellular location">
    <subcellularLocation>
        <location evidence="2">Golgi apparatus membrane</location>
        <topology evidence="2">Single-pass type II membrane protein</topology>
    </subcellularLocation>
</comment>
<dbReference type="GO" id="GO:0009312">
    <property type="term" value="P:oligosaccharide biosynthetic process"/>
    <property type="evidence" value="ECO:0007669"/>
    <property type="project" value="InterPro"/>
</dbReference>
<comment type="catalytic activity">
    <reaction evidence="22">
        <text>an N(4)-{beta-D-GlcNAc-(1-&gt;2)-alpha-D-Man-(1-&gt;3)-[alpha-D-Man-(1-&gt;6)]-beta-D-Man-(1-&gt;4)-beta-D-GlcNAc-(1-&gt;4)-beta-D-GlcNAc}-L-asparaginyl-[protein] + UDP-N-acetyl-alpha-D-glucosamine = N(4)-{beta-D-GlcNAc-(1-&gt;2)-alpha-D-Man-(1-&gt;3)-[beta-D-GlcNAc-(1-&gt;2)-alpha-D-Man-(1-&gt;6)]-beta-D-Man-(1-&gt;4)-beta-D-GlcNAc-(1-&gt;4)-beta-D-GlcNAc}-L-asparaginyl-[protein] + UDP + H(+)</text>
        <dbReference type="Rhea" id="RHEA:12941"/>
        <dbReference type="Rhea" id="RHEA-COMP:13526"/>
        <dbReference type="Rhea" id="RHEA-COMP:14369"/>
        <dbReference type="ChEBI" id="CHEBI:15378"/>
        <dbReference type="ChEBI" id="CHEBI:57705"/>
        <dbReference type="ChEBI" id="CHEBI:58223"/>
        <dbReference type="ChEBI" id="CHEBI:60615"/>
        <dbReference type="ChEBI" id="CHEBI:60651"/>
        <dbReference type="EC" id="2.4.1.143"/>
    </reaction>
</comment>
<feature type="binding site" evidence="23">
    <location>
        <position position="129"/>
    </location>
    <ligand>
        <name>Mn(2+)</name>
        <dbReference type="ChEBI" id="CHEBI:29035"/>
    </ligand>
</feature>
<evidence type="ECO:0000256" key="7">
    <source>
        <dbReference type="ARBA" id="ARBA00022676"/>
    </source>
</evidence>
<evidence type="ECO:0000256" key="9">
    <source>
        <dbReference type="ARBA" id="ARBA00022692"/>
    </source>
</evidence>
<evidence type="ECO:0000313" key="26">
    <source>
        <dbReference type="Proteomes" id="UP000278807"/>
    </source>
</evidence>
<comment type="pathway">
    <text evidence="3">Protein modification; protein glycosylation.</text>
</comment>
<evidence type="ECO:0000256" key="13">
    <source>
        <dbReference type="ARBA" id="ARBA00023034"/>
    </source>
</evidence>
<keyword evidence="11" id="KW-0735">Signal-anchor</keyword>
<dbReference type="Pfam" id="PF05060">
    <property type="entry name" value="MGAT2"/>
    <property type="match status" value="1"/>
</dbReference>
<evidence type="ECO:0000256" key="2">
    <source>
        <dbReference type="ARBA" id="ARBA00004323"/>
    </source>
</evidence>
<evidence type="ECO:0000256" key="19">
    <source>
        <dbReference type="ARBA" id="ARBA00031203"/>
    </source>
</evidence>
<reference evidence="25 26" key="2">
    <citation type="submission" date="2018-11" db="EMBL/GenBank/DDBJ databases">
        <authorList>
            <consortium name="Pathogen Informatics"/>
        </authorList>
    </citation>
    <scope>NUCLEOTIDE SEQUENCE [LARGE SCALE GENOMIC DNA]</scope>
</reference>
<feature type="disulfide bond" evidence="24">
    <location>
        <begin position="88"/>
        <end position="111"/>
    </location>
</feature>
<keyword evidence="12" id="KW-1133">Transmembrane helix</keyword>
<keyword evidence="7" id="KW-0328">Glycosyltransferase</keyword>
<evidence type="ECO:0000256" key="22">
    <source>
        <dbReference type="ARBA" id="ARBA00093257"/>
    </source>
</evidence>
<reference evidence="27" key="1">
    <citation type="submission" date="2017-02" db="UniProtKB">
        <authorList>
            <consortium name="WormBaseParasite"/>
        </authorList>
    </citation>
    <scope>IDENTIFICATION</scope>
</reference>
<evidence type="ECO:0000256" key="10">
    <source>
        <dbReference type="ARBA" id="ARBA00022723"/>
    </source>
</evidence>
<dbReference type="Gene3D" id="3.90.550.10">
    <property type="entry name" value="Spore Coat Polysaccharide Biosynthesis Protein SpsA, Chain A"/>
    <property type="match status" value="1"/>
</dbReference>
<gene>
    <name evidence="25" type="ORF">HNAJ_LOCUS2892</name>
</gene>
<accession>A0A0R3T755</accession>
<keyword evidence="16" id="KW-0325">Glycoprotein</keyword>
<evidence type="ECO:0000256" key="24">
    <source>
        <dbReference type="PIRSR" id="PIRSR607754-3"/>
    </source>
</evidence>
<comment type="similarity">
    <text evidence="4">Belongs to the glycosyltransferase 16 (GT16) protein family.</text>
</comment>
<evidence type="ECO:0000256" key="18">
    <source>
        <dbReference type="ARBA" id="ARBA00029663"/>
    </source>
</evidence>
<dbReference type="PANTHER" id="PTHR12871:SF0">
    <property type="entry name" value="ALPHA-1,6-MANNOSYL-GLYCOPROTEIN 2-BETA-N-ACETYLGLUCOSAMINYLTRANSFERASE"/>
    <property type="match status" value="1"/>
</dbReference>
<evidence type="ECO:0000256" key="20">
    <source>
        <dbReference type="ARBA" id="ARBA00032552"/>
    </source>
</evidence>
<keyword evidence="26" id="KW-1185">Reference proteome</keyword>
<evidence type="ECO:0000256" key="1">
    <source>
        <dbReference type="ARBA" id="ARBA00001936"/>
    </source>
</evidence>
<dbReference type="UniPathway" id="UPA00378"/>